<dbReference type="InterPro" id="IPR013083">
    <property type="entry name" value="Znf_RING/FYVE/PHD"/>
</dbReference>
<feature type="domain" description="RING-type" evidence="15">
    <location>
        <begin position="18"/>
        <end position="57"/>
    </location>
</feature>
<evidence type="ECO:0000256" key="14">
    <source>
        <dbReference type="SAM" id="MobiDB-lite"/>
    </source>
</evidence>
<evidence type="ECO:0000313" key="18">
    <source>
        <dbReference type="Proteomes" id="UP000030762"/>
    </source>
</evidence>
<proteinExistence type="predicted"/>
<dbReference type="SMART" id="SM00292">
    <property type="entry name" value="BRCT"/>
    <property type="match status" value="2"/>
</dbReference>
<dbReference type="EMBL" id="JH767140">
    <property type="protein sequence ID" value="EQC38934.1"/>
    <property type="molecule type" value="Genomic_DNA"/>
</dbReference>
<dbReference type="Pfam" id="PF00097">
    <property type="entry name" value="zf-C3HC4"/>
    <property type="match status" value="1"/>
</dbReference>
<sequence>MDAPMLEQLEIIRDELQCFICKRVLEDPQCLTCNHNFCRVCVENELRKAVSKCARCSIPIRPTDVRRNQFLDGLVAEWKFVEAAIDASRPSSAKRRLSIEDEPSPQIQAAASLPPATTLPHAITLPPAPASPSSSSPQSESLETESPELYPMLPTVPTANPLIVAERQSALIIATPPPAAVEEPRNLIRPVDAAQERPSPARTVASTPATPPNALAPLMTTPEIRTYMDHLRLLGQNVDDGSQVSVAGALDFSAASTPSNSFPPESELAPPSQLRRGIAMPQSPIVSSIPVPPAAPPTLPMADAPPSIAANVAEPSASTPPPADALPPNTKSIILVPKSPPTKRAFSTTPVTLHAVMVPSTQPMSPEPPSPVPRPQDDADAEDDDEEAVDETERQTTYDPCMEETEVPVHAMSQSQLCSELPEAIPAPAPRPCTPAHSAHAAKRFVAADLSKEEKRMLLESLEDLGNARFGRDFARYLDPKTGRLMTDVTHVITKAAQPRRCTRSVKYMLGLAHHCWIVDFGWVEASAAAGYWVDETPFEMDGDVFSSATGQPRRSRLAPQPSTTHIFANMHFVQLCPTTSFEPQSAMQLEPLVVAFGGTFEGFVFAKGLHEKPQASATTVGIVSKSLSPSTCKELWTQYNMPIVRVTWIPDSISNLQALPYDDYYPY</sequence>
<organism evidence="17 18">
    <name type="scientific">Saprolegnia diclina (strain VS20)</name>
    <dbReference type="NCBI Taxonomy" id="1156394"/>
    <lineage>
        <taxon>Eukaryota</taxon>
        <taxon>Sar</taxon>
        <taxon>Stramenopiles</taxon>
        <taxon>Oomycota</taxon>
        <taxon>Saprolegniomycetes</taxon>
        <taxon>Saprolegniales</taxon>
        <taxon>Saprolegniaceae</taxon>
        <taxon>Saprolegnia</taxon>
    </lineage>
</organism>
<evidence type="ECO:0000256" key="11">
    <source>
        <dbReference type="ARBA" id="ARBA00023306"/>
    </source>
</evidence>
<feature type="compositionally biased region" description="Acidic residues" evidence="14">
    <location>
        <begin position="378"/>
        <end position="390"/>
    </location>
</feature>
<evidence type="ECO:0000259" key="16">
    <source>
        <dbReference type="PROSITE" id="PS50172"/>
    </source>
</evidence>
<evidence type="ECO:0000313" key="17">
    <source>
        <dbReference type="EMBL" id="EQC38934.1"/>
    </source>
</evidence>
<dbReference type="GO" id="GO:0005694">
    <property type="term" value="C:chromosome"/>
    <property type="evidence" value="ECO:0007669"/>
    <property type="project" value="UniProtKB-SubCell"/>
</dbReference>
<keyword evidence="18" id="KW-1185">Reference proteome</keyword>
<feature type="region of interest" description="Disordered" evidence="14">
    <location>
        <begin position="194"/>
        <end position="216"/>
    </location>
</feature>
<keyword evidence="4" id="KW-0479">Metal-binding</keyword>
<dbReference type="OrthoDB" id="6105938at2759"/>
<evidence type="ECO:0000256" key="1">
    <source>
        <dbReference type="ARBA" id="ARBA00004123"/>
    </source>
</evidence>
<dbReference type="PROSITE" id="PS00518">
    <property type="entry name" value="ZF_RING_1"/>
    <property type="match status" value="1"/>
</dbReference>
<feature type="region of interest" description="Disordered" evidence="14">
    <location>
        <begin position="311"/>
        <end position="396"/>
    </location>
</feature>
<dbReference type="PROSITE" id="PS50172">
    <property type="entry name" value="BRCT"/>
    <property type="match status" value="1"/>
</dbReference>
<keyword evidence="3" id="KW-0158">Chromosome</keyword>
<evidence type="ECO:0000256" key="7">
    <source>
        <dbReference type="ARBA" id="ARBA00022771"/>
    </source>
</evidence>
<evidence type="ECO:0000256" key="12">
    <source>
        <dbReference type="ARBA" id="ARBA00031556"/>
    </source>
</evidence>
<comment type="subcellular location">
    <subcellularLocation>
        <location evidence="2">Chromosome</location>
    </subcellularLocation>
    <subcellularLocation>
        <location evidence="1">Nucleus</location>
    </subcellularLocation>
</comment>
<reference evidence="17 18" key="1">
    <citation type="submission" date="2012-04" db="EMBL/GenBank/DDBJ databases">
        <title>The Genome Sequence of Saprolegnia declina VS20.</title>
        <authorList>
            <consortium name="The Broad Institute Genome Sequencing Platform"/>
            <person name="Russ C."/>
            <person name="Nusbaum C."/>
            <person name="Tyler B."/>
            <person name="van West P."/>
            <person name="Dieguez-Uribeondo J."/>
            <person name="de Bruijn I."/>
            <person name="Tripathy S."/>
            <person name="Jiang R."/>
            <person name="Young S.K."/>
            <person name="Zeng Q."/>
            <person name="Gargeya S."/>
            <person name="Fitzgerald M."/>
            <person name="Haas B."/>
            <person name="Abouelleil A."/>
            <person name="Alvarado L."/>
            <person name="Arachchi H.M."/>
            <person name="Berlin A."/>
            <person name="Chapman S.B."/>
            <person name="Goldberg J."/>
            <person name="Griggs A."/>
            <person name="Gujja S."/>
            <person name="Hansen M."/>
            <person name="Howarth C."/>
            <person name="Imamovic A."/>
            <person name="Larimer J."/>
            <person name="McCowen C."/>
            <person name="Montmayeur A."/>
            <person name="Murphy C."/>
            <person name="Neiman D."/>
            <person name="Pearson M."/>
            <person name="Priest M."/>
            <person name="Roberts A."/>
            <person name="Saif S."/>
            <person name="Shea T."/>
            <person name="Sisk P."/>
            <person name="Sykes S."/>
            <person name="Wortman J."/>
            <person name="Nusbaum C."/>
            <person name="Birren B."/>
        </authorList>
    </citation>
    <scope>NUCLEOTIDE SEQUENCE [LARGE SCALE GENOMIC DNA]</scope>
    <source>
        <strain evidence="17 18">VS20</strain>
    </source>
</reference>
<keyword evidence="5" id="KW-0677">Repeat</keyword>
<name>T0QLJ5_SAPDV</name>
<dbReference type="InterPro" id="IPR018957">
    <property type="entry name" value="Znf_C3HC4_RING-type"/>
</dbReference>
<gene>
    <name evidence="17" type="ORF">SDRG_03892</name>
</gene>
<dbReference type="GO" id="GO:0005634">
    <property type="term" value="C:nucleus"/>
    <property type="evidence" value="ECO:0007669"/>
    <property type="project" value="UniProtKB-SubCell"/>
</dbReference>
<keyword evidence="10" id="KW-0539">Nucleus</keyword>
<dbReference type="InterPro" id="IPR031099">
    <property type="entry name" value="BRCA1-associated"/>
</dbReference>
<dbReference type="eggNOG" id="KOG4362">
    <property type="taxonomic scope" value="Eukaryota"/>
</dbReference>
<dbReference type="Proteomes" id="UP000030762">
    <property type="component" value="Unassembled WGS sequence"/>
</dbReference>
<dbReference type="Gene3D" id="3.40.50.10190">
    <property type="entry name" value="BRCT domain"/>
    <property type="match status" value="2"/>
</dbReference>
<keyword evidence="8" id="KW-0862">Zinc</keyword>
<evidence type="ECO:0000256" key="13">
    <source>
        <dbReference type="PROSITE-ProRule" id="PRU00175"/>
    </source>
</evidence>
<dbReference type="PROSITE" id="PS50089">
    <property type="entry name" value="ZF_RING_2"/>
    <property type="match status" value="1"/>
</dbReference>
<protein>
    <recommendedName>
        <fullName evidence="12">RING-type E3 ubiquitin transferase BRCA1</fullName>
    </recommendedName>
</protein>
<dbReference type="SUPFAM" id="SSF52113">
    <property type="entry name" value="BRCT domain"/>
    <property type="match status" value="2"/>
</dbReference>
<dbReference type="PANTHER" id="PTHR13763:SF0">
    <property type="entry name" value="BREAST CANCER TYPE 1 SUSCEPTIBILITY PROTEIN"/>
    <property type="match status" value="1"/>
</dbReference>
<evidence type="ECO:0000256" key="4">
    <source>
        <dbReference type="ARBA" id="ARBA00022723"/>
    </source>
</evidence>
<dbReference type="STRING" id="1156394.T0QLJ5"/>
<evidence type="ECO:0000256" key="6">
    <source>
        <dbReference type="ARBA" id="ARBA00022763"/>
    </source>
</evidence>
<keyword evidence="11" id="KW-0131">Cell cycle</keyword>
<feature type="domain" description="BRCT" evidence="16">
    <location>
        <begin position="563"/>
        <end position="667"/>
    </location>
</feature>
<dbReference type="OMA" id="TEEPFEM"/>
<accession>T0QLJ5</accession>
<dbReference type="AlphaFoldDB" id="T0QLJ5"/>
<keyword evidence="6" id="KW-0227">DNA damage</keyword>
<dbReference type="InterPro" id="IPR001841">
    <property type="entry name" value="Znf_RING"/>
</dbReference>
<feature type="compositionally biased region" description="Pro residues" evidence="14">
    <location>
        <begin position="365"/>
        <end position="374"/>
    </location>
</feature>
<feature type="compositionally biased region" description="Low complexity" evidence="14">
    <location>
        <begin position="205"/>
        <end position="216"/>
    </location>
</feature>
<evidence type="ECO:0000259" key="15">
    <source>
        <dbReference type="PROSITE" id="PS50089"/>
    </source>
</evidence>
<evidence type="ECO:0000256" key="2">
    <source>
        <dbReference type="ARBA" id="ARBA00004286"/>
    </source>
</evidence>
<dbReference type="GO" id="GO:0004842">
    <property type="term" value="F:ubiquitin-protein transferase activity"/>
    <property type="evidence" value="ECO:0007669"/>
    <property type="project" value="TreeGrafter"/>
</dbReference>
<dbReference type="InterPro" id="IPR017907">
    <property type="entry name" value="Znf_RING_CS"/>
</dbReference>
<dbReference type="InterPro" id="IPR036420">
    <property type="entry name" value="BRCT_dom_sf"/>
</dbReference>
<dbReference type="SMART" id="SM00184">
    <property type="entry name" value="RING"/>
    <property type="match status" value="1"/>
</dbReference>
<feature type="region of interest" description="Disordered" evidence="14">
    <location>
        <begin position="118"/>
        <end position="151"/>
    </location>
</feature>
<evidence type="ECO:0000256" key="3">
    <source>
        <dbReference type="ARBA" id="ARBA00022454"/>
    </source>
</evidence>
<dbReference type="GO" id="GO:0045944">
    <property type="term" value="P:positive regulation of transcription by RNA polymerase II"/>
    <property type="evidence" value="ECO:0007669"/>
    <property type="project" value="TreeGrafter"/>
</dbReference>
<feature type="compositionally biased region" description="Low complexity" evidence="14">
    <location>
        <begin position="118"/>
        <end position="141"/>
    </location>
</feature>
<dbReference type="VEuPathDB" id="FungiDB:SDRG_03892"/>
<dbReference type="Gene3D" id="3.30.40.10">
    <property type="entry name" value="Zinc/RING finger domain, C3HC4 (zinc finger)"/>
    <property type="match status" value="1"/>
</dbReference>
<evidence type="ECO:0000256" key="5">
    <source>
        <dbReference type="ARBA" id="ARBA00022737"/>
    </source>
</evidence>
<keyword evidence="9" id="KW-0234">DNA repair</keyword>
<keyword evidence="7 13" id="KW-0863">Zinc-finger</keyword>
<dbReference type="InParanoid" id="T0QLJ5"/>
<dbReference type="PANTHER" id="PTHR13763">
    <property type="entry name" value="BREAST CANCER TYPE 1 SUSCEPTIBILITY PROTEIN BRCA1"/>
    <property type="match status" value="1"/>
</dbReference>
<dbReference type="GO" id="GO:0008270">
    <property type="term" value="F:zinc ion binding"/>
    <property type="evidence" value="ECO:0007669"/>
    <property type="project" value="UniProtKB-KW"/>
</dbReference>
<dbReference type="RefSeq" id="XP_008607758.1">
    <property type="nucleotide sequence ID" value="XM_008609536.1"/>
</dbReference>
<evidence type="ECO:0000256" key="10">
    <source>
        <dbReference type="ARBA" id="ARBA00023242"/>
    </source>
</evidence>
<dbReference type="SUPFAM" id="SSF57850">
    <property type="entry name" value="RING/U-box"/>
    <property type="match status" value="1"/>
</dbReference>
<dbReference type="GO" id="GO:0000724">
    <property type="term" value="P:double-strand break repair via homologous recombination"/>
    <property type="evidence" value="ECO:0007669"/>
    <property type="project" value="TreeGrafter"/>
</dbReference>
<evidence type="ECO:0000256" key="9">
    <source>
        <dbReference type="ARBA" id="ARBA00023204"/>
    </source>
</evidence>
<dbReference type="InterPro" id="IPR001357">
    <property type="entry name" value="BRCT_dom"/>
</dbReference>
<dbReference type="GeneID" id="19944619"/>
<evidence type="ECO:0000256" key="8">
    <source>
        <dbReference type="ARBA" id="ARBA00022833"/>
    </source>
</evidence>